<accession>F8PLD5</accession>
<reference evidence="2" key="1">
    <citation type="journal article" date="2011" name="Science">
        <title>The plant cell wall-decomposing machinery underlies the functional diversity of forest fungi.</title>
        <authorList>
            <person name="Eastwood D.C."/>
            <person name="Floudas D."/>
            <person name="Binder M."/>
            <person name="Majcherczyk A."/>
            <person name="Schneider P."/>
            <person name="Aerts A."/>
            <person name="Asiegbu F.O."/>
            <person name="Baker S.E."/>
            <person name="Barry K."/>
            <person name="Bendiksby M."/>
            <person name="Blumentritt M."/>
            <person name="Coutinho P.M."/>
            <person name="Cullen D."/>
            <person name="de Vries R.P."/>
            <person name="Gathman A."/>
            <person name="Goodell B."/>
            <person name="Henrissat B."/>
            <person name="Ihrmark K."/>
            <person name="Kauserud H."/>
            <person name="Kohler A."/>
            <person name="LaButti K."/>
            <person name="Lapidus A."/>
            <person name="Lavin J.L."/>
            <person name="Lee Y.-H."/>
            <person name="Lindquist E."/>
            <person name="Lilly W."/>
            <person name="Lucas S."/>
            <person name="Morin E."/>
            <person name="Murat C."/>
            <person name="Oguiza J.A."/>
            <person name="Park J."/>
            <person name="Pisabarro A.G."/>
            <person name="Riley R."/>
            <person name="Rosling A."/>
            <person name="Salamov A."/>
            <person name="Schmidt O."/>
            <person name="Schmutz J."/>
            <person name="Skrede I."/>
            <person name="Stenlid J."/>
            <person name="Wiebenga A."/>
            <person name="Xie X."/>
            <person name="Kuees U."/>
            <person name="Hibbett D.S."/>
            <person name="Hoffmeister D."/>
            <person name="Hoegberg N."/>
            <person name="Martin F."/>
            <person name="Grigoriev I.V."/>
            <person name="Watkinson S.C."/>
        </authorList>
    </citation>
    <scope>NUCLEOTIDE SEQUENCE [LARGE SCALE GENOMIC DNA]</scope>
    <source>
        <strain evidence="2">strain S7.3</strain>
    </source>
</reference>
<organism evidence="2">
    <name type="scientific">Serpula lacrymans var. lacrymans (strain S7.3)</name>
    <name type="common">Dry rot fungus</name>
    <dbReference type="NCBI Taxonomy" id="936435"/>
    <lineage>
        <taxon>Eukaryota</taxon>
        <taxon>Fungi</taxon>
        <taxon>Dikarya</taxon>
        <taxon>Basidiomycota</taxon>
        <taxon>Agaricomycotina</taxon>
        <taxon>Agaricomycetes</taxon>
        <taxon>Agaricomycetidae</taxon>
        <taxon>Boletales</taxon>
        <taxon>Coniophorineae</taxon>
        <taxon>Serpulaceae</taxon>
        <taxon>Serpula</taxon>
    </lineage>
</organism>
<dbReference type="EMBL" id="GL945476">
    <property type="protein sequence ID" value="EGO02417.1"/>
    <property type="molecule type" value="Genomic_DNA"/>
</dbReference>
<keyword evidence="2" id="KW-1185">Reference proteome</keyword>
<protein>
    <submittedName>
        <fullName evidence="1">Uncharacterized protein</fullName>
    </submittedName>
</protein>
<dbReference type="HOGENOM" id="CLU_655804_0_0_1"/>
<name>F8PLD5_SERL3</name>
<dbReference type="InParanoid" id="F8PLD5"/>
<proteinExistence type="predicted"/>
<evidence type="ECO:0000313" key="1">
    <source>
        <dbReference type="EMBL" id="EGO02417.1"/>
    </source>
</evidence>
<dbReference type="Proteomes" id="UP000008063">
    <property type="component" value="Unassembled WGS sequence"/>
</dbReference>
<evidence type="ECO:0000313" key="2">
    <source>
        <dbReference type="Proteomes" id="UP000008063"/>
    </source>
</evidence>
<sequence length="419" mass="47448">MTLKDVYETKIAHLASSPSEQTFYQWVSACCKYLQITAGLDLHWMLSQVSSKVVCDMAKCVRHPPADAYRVLICSRIIPTVCQLRELLPLSLPAFFLKDTDQIFDSIPLRYGISCMHGHDAPAKHPDRLVGANQSQFLPYLSSETEQNEQLYFNLQAAFGKVFEDTHKHTTAIYLYVFAPTGTRGSEGMSKEDENLLKTLLDKMKAVEAADIEVASNTQEVNGEEHNRDDLVEDESSQMICLMTILSLSTVIQTLKKTMKPLWTKIAIMVEPTLSLWIITHFGQKAMRTYIDTQNGFSNPLNCQSICWDLLVKATSENKYAASLADKMKILQDDQDLKAQVWKGCTQDKTSDVTQPWKNNIFKTLFQRFRECSPTYLASVFGDIEEFVWGSPSTLTLSESSHLIFDFNALKEAARAFKQ</sequence>
<gene>
    <name evidence="1" type="ORF">SERLA73DRAFT_150181</name>
</gene>
<dbReference type="AlphaFoldDB" id="F8PLD5"/>